<reference evidence="1" key="1">
    <citation type="submission" date="2022-06" db="EMBL/GenBank/DDBJ databases">
        <title>Fusarium solani species complex genomes reveal bases of compartmentalisation and animal pathogenesis.</title>
        <authorList>
            <person name="Tsai I.J."/>
        </authorList>
    </citation>
    <scope>NUCLEOTIDE SEQUENCE</scope>
    <source>
        <strain evidence="1">Fu6.1</strain>
    </source>
</reference>
<dbReference type="Proteomes" id="UP001065298">
    <property type="component" value="Chromosome 9"/>
</dbReference>
<evidence type="ECO:0000313" key="2">
    <source>
        <dbReference type="Proteomes" id="UP001065298"/>
    </source>
</evidence>
<comment type="caution">
    <text evidence="1">The sequence shown here is derived from an EMBL/GenBank/DDBJ whole genome shotgun (WGS) entry which is preliminary data.</text>
</comment>
<name>A0ACC0QPC0_9HYPO</name>
<keyword evidence="2" id="KW-1185">Reference proteome</keyword>
<dbReference type="EMBL" id="CM046511">
    <property type="protein sequence ID" value="KAI8657850.1"/>
    <property type="molecule type" value="Genomic_DNA"/>
</dbReference>
<evidence type="ECO:0000313" key="1">
    <source>
        <dbReference type="EMBL" id="KAI8657850.1"/>
    </source>
</evidence>
<proteinExistence type="predicted"/>
<sequence>MPNVDINTRGRNSEHSHSGPLASIRQRRWGLRNENVTLGLSTAITSTMTSEQLDAYVDILHVEEITEQLRADQLDPTNRPRSPSPPPEYDGTGRRTNTWEQRYRKFPEEERQQLVETAMRTIPAYRPPYDYPRPVARTSEKIYLPATGFQSVDLIGQVLGPRSSSLKTMKAESSANIAPRGRGSVKEGEGRARLKTADHDREPVHCLVTADSQLKVGKAKSSSMTLLRQRHLPPSMTTSERSTSFVTSLS</sequence>
<gene>
    <name evidence="1" type="ORF">NCS57_01164400</name>
</gene>
<organism evidence="1 2">
    <name type="scientific">Fusarium keratoplasticum</name>
    <dbReference type="NCBI Taxonomy" id="1328300"/>
    <lineage>
        <taxon>Eukaryota</taxon>
        <taxon>Fungi</taxon>
        <taxon>Dikarya</taxon>
        <taxon>Ascomycota</taxon>
        <taxon>Pezizomycotina</taxon>
        <taxon>Sordariomycetes</taxon>
        <taxon>Hypocreomycetidae</taxon>
        <taxon>Hypocreales</taxon>
        <taxon>Nectriaceae</taxon>
        <taxon>Fusarium</taxon>
        <taxon>Fusarium solani species complex</taxon>
    </lineage>
</organism>
<accession>A0ACC0QPC0</accession>
<protein>
    <submittedName>
        <fullName evidence="1">Branchpoint-bridging protein</fullName>
    </submittedName>
</protein>